<keyword evidence="14" id="KW-1185">Reference proteome</keyword>
<evidence type="ECO:0000256" key="2">
    <source>
        <dbReference type="ARBA" id="ARBA00013729"/>
    </source>
</evidence>
<dbReference type="Proteomes" id="UP000242329">
    <property type="component" value="Unassembled WGS sequence"/>
</dbReference>
<dbReference type="PROSITE" id="PS00830">
    <property type="entry name" value="GREAB_2"/>
    <property type="match status" value="1"/>
</dbReference>
<dbReference type="InterPro" id="IPR001437">
    <property type="entry name" value="Tscrpt_elong_fac_GreA/B_C"/>
</dbReference>
<dbReference type="FunFam" id="3.10.50.30:FF:000001">
    <property type="entry name" value="Transcription elongation factor GreA"/>
    <property type="match status" value="1"/>
</dbReference>
<evidence type="ECO:0000256" key="8">
    <source>
        <dbReference type="ARBA" id="ARBA00030776"/>
    </source>
</evidence>
<dbReference type="InterPro" id="IPR018151">
    <property type="entry name" value="TF_GreA/GreB_CS"/>
</dbReference>
<dbReference type="PANTHER" id="PTHR30437:SF4">
    <property type="entry name" value="TRANSCRIPTION ELONGATION FACTOR GREA"/>
    <property type="match status" value="1"/>
</dbReference>
<keyword evidence="13" id="KW-0251">Elongation factor</keyword>
<dbReference type="Pfam" id="PF03449">
    <property type="entry name" value="GreA_GreB_N"/>
    <property type="match status" value="1"/>
</dbReference>
<feature type="domain" description="Transcription elongation factor GreA/GreB C-terminal" evidence="11">
    <location>
        <begin position="86"/>
        <end position="158"/>
    </location>
</feature>
<dbReference type="InterPro" id="IPR036805">
    <property type="entry name" value="Tscrpt_elong_fac_GreA/B_N_sf"/>
</dbReference>
<dbReference type="GO" id="GO:0032784">
    <property type="term" value="P:regulation of DNA-templated transcription elongation"/>
    <property type="evidence" value="ECO:0007669"/>
    <property type="project" value="UniProtKB-UniRule"/>
</dbReference>
<evidence type="ECO:0000313" key="13">
    <source>
        <dbReference type="EMBL" id="SHG44683.1"/>
    </source>
</evidence>
<sequence>MAEGKEVLLTKEGLKKLEDELEYLKSVKREEVAERIKQAIAFGDISENSEYEDAKNEQAFIEGRIASLEKTLKNARLMEDSDIAVDVVSLGSRVTLKELERGREFTVTIVSSVESKIRDGKISDESPVGKAIIGKKKGDIVEVEAPAGIIKYEILNVER</sequence>
<evidence type="ECO:0000256" key="9">
    <source>
        <dbReference type="HAMAP-Rule" id="MF_00105"/>
    </source>
</evidence>
<dbReference type="InterPro" id="IPR028624">
    <property type="entry name" value="Tscrpt_elong_fac_GreA/B"/>
</dbReference>
<dbReference type="FunFam" id="1.10.287.180:FF:000001">
    <property type="entry name" value="Transcription elongation factor GreA"/>
    <property type="match status" value="1"/>
</dbReference>
<dbReference type="PROSITE" id="PS00829">
    <property type="entry name" value="GREAB_1"/>
    <property type="match status" value="1"/>
</dbReference>
<protein>
    <recommendedName>
        <fullName evidence="2 9">Transcription elongation factor GreA</fullName>
    </recommendedName>
    <alternativeName>
        <fullName evidence="8 9">Transcript cleavage factor GreA</fullName>
    </alternativeName>
</protein>
<evidence type="ECO:0000259" key="12">
    <source>
        <dbReference type="Pfam" id="PF03449"/>
    </source>
</evidence>
<dbReference type="NCBIfam" id="TIGR01462">
    <property type="entry name" value="greA"/>
    <property type="match status" value="1"/>
</dbReference>
<evidence type="ECO:0000256" key="6">
    <source>
        <dbReference type="ARBA" id="ARBA00023163"/>
    </source>
</evidence>
<keyword evidence="3 9" id="KW-0805">Transcription regulation</keyword>
<comment type="function">
    <text evidence="7 9 10">Necessary for efficient RNA polymerase transcription elongation past template-encoded arresting sites. The arresting sites in DNA have the property of trapping a certain fraction of elongating RNA polymerases that pass through, resulting in locked ternary complexes. Cleavage of the nascent transcript by cleavage factors such as GreA or GreB allows the resumption of elongation from the new 3'terminus. GreA releases sequences of 2 to 3 nucleotides.</text>
</comment>
<dbReference type="SUPFAM" id="SSF46557">
    <property type="entry name" value="GreA transcript cleavage protein, N-terminal domain"/>
    <property type="match status" value="1"/>
</dbReference>
<keyword evidence="4 9" id="KW-0175">Coiled coil</keyword>
<dbReference type="PIRSF" id="PIRSF006092">
    <property type="entry name" value="GreA_GreB"/>
    <property type="match status" value="1"/>
</dbReference>
<evidence type="ECO:0000256" key="4">
    <source>
        <dbReference type="ARBA" id="ARBA00023054"/>
    </source>
</evidence>
<feature type="domain" description="Transcription elongation factor GreA/GreB N-terminal" evidence="12">
    <location>
        <begin position="8"/>
        <end position="76"/>
    </location>
</feature>
<keyword evidence="13" id="KW-0648">Protein biosynthesis</keyword>
<dbReference type="InterPro" id="IPR006359">
    <property type="entry name" value="Tscrpt_elong_fac_GreA"/>
</dbReference>
<evidence type="ECO:0000256" key="1">
    <source>
        <dbReference type="ARBA" id="ARBA00008213"/>
    </source>
</evidence>
<dbReference type="GO" id="GO:0003746">
    <property type="term" value="F:translation elongation factor activity"/>
    <property type="evidence" value="ECO:0007669"/>
    <property type="project" value="UniProtKB-KW"/>
</dbReference>
<comment type="similarity">
    <text evidence="1 9 10">Belongs to the GreA/GreB family.</text>
</comment>
<keyword evidence="6 9" id="KW-0804">Transcription</keyword>
<dbReference type="GO" id="GO:0070063">
    <property type="term" value="F:RNA polymerase binding"/>
    <property type="evidence" value="ECO:0007669"/>
    <property type="project" value="InterPro"/>
</dbReference>
<dbReference type="Gene3D" id="3.10.50.30">
    <property type="entry name" value="Transcription elongation factor, GreA/GreB, C-terminal domain"/>
    <property type="match status" value="1"/>
</dbReference>
<dbReference type="RefSeq" id="WP_073089115.1">
    <property type="nucleotide sequence ID" value="NZ_FQWY01000003.1"/>
</dbReference>
<gene>
    <name evidence="9" type="primary">greA</name>
    <name evidence="13" type="ORF">SAMN02745221_00244</name>
</gene>
<organism evidence="13 14">
    <name type="scientific">Thermosyntropha lipolytica DSM 11003</name>
    <dbReference type="NCBI Taxonomy" id="1123382"/>
    <lineage>
        <taxon>Bacteria</taxon>
        <taxon>Bacillati</taxon>
        <taxon>Bacillota</taxon>
        <taxon>Clostridia</taxon>
        <taxon>Eubacteriales</taxon>
        <taxon>Syntrophomonadaceae</taxon>
        <taxon>Thermosyntropha</taxon>
    </lineage>
</organism>
<evidence type="ECO:0000259" key="11">
    <source>
        <dbReference type="Pfam" id="PF01272"/>
    </source>
</evidence>
<keyword evidence="5 9" id="KW-0238">DNA-binding</keyword>
<dbReference type="InterPro" id="IPR023459">
    <property type="entry name" value="Tscrpt_elong_fac_GreA/B_fam"/>
</dbReference>
<dbReference type="Gene3D" id="1.10.287.180">
    <property type="entry name" value="Transcription elongation factor, GreA/GreB, N-terminal domain"/>
    <property type="match status" value="1"/>
</dbReference>
<evidence type="ECO:0000256" key="7">
    <source>
        <dbReference type="ARBA" id="ARBA00024916"/>
    </source>
</evidence>
<dbReference type="GO" id="GO:0006354">
    <property type="term" value="P:DNA-templated transcription elongation"/>
    <property type="evidence" value="ECO:0007669"/>
    <property type="project" value="TreeGrafter"/>
</dbReference>
<dbReference type="EMBL" id="FQWY01000003">
    <property type="protein sequence ID" value="SHG44683.1"/>
    <property type="molecule type" value="Genomic_DNA"/>
</dbReference>
<dbReference type="AlphaFoldDB" id="A0A1M5JXD1"/>
<dbReference type="InterPro" id="IPR022691">
    <property type="entry name" value="Tscrpt_elong_fac_GreA/B_N"/>
</dbReference>
<evidence type="ECO:0000256" key="5">
    <source>
        <dbReference type="ARBA" id="ARBA00023125"/>
    </source>
</evidence>
<evidence type="ECO:0000313" key="14">
    <source>
        <dbReference type="Proteomes" id="UP000242329"/>
    </source>
</evidence>
<dbReference type="OrthoDB" id="9808774at2"/>
<dbReference type="NCBIfam" id="NF001263">
    <property type="entry name" value="PRK00226.1-4"/>
    <property type="match status" value="1"/>
</dbReference>
<reference evidence="14" key="1">
    <citation type="submission" date="2016-11" db="EMBL/GenBank/DDBJ databases">
        <authorList>
            <person name="Varghese N."/>
            <person name="Submissions S."/>
        </authorList>
    </citation>
    <scope>NUCLEOTIDE SEQUENCE [LARGE SCALE GENOMIC DNA]</scope>
    <source>
        <strain evidence="14">DSM 11003</strain>
    </source>
</reference>
<accession>A0A1M5JXD1</accession>
<feature type="coiled-coil region" evidence="9">
    <location>
        <begin position="14"/>
        <end position="71"/>
    </location>
</feature>
<dbReference type="STRING" id="1123382.SAMN02745221_00244"/>
<proteinExistence type="inferred from homology"/>
<dbReference type="Pfam" id="PF01272">
    <property type="entry name" value="GreA_GreB"/>
    <property type="match status" value="1"/>
</dbReference>
<dbReference type="GO" id="GO:0003677">
    <property type="term" value="F:DNA binding"/>
    <property type="evidence" value="ECO:0007669"/>
    <property type="project" value="UniProtKB-UniRule"/>
</dbReference>
<evidence type="ECO:0000256" key="3">
    <source>
        <dbReference type="ARBA" id="ARBA00023015"/>
    </source>
</evidence>
<name>A0A1M5JXD1_9FIRM</name>
<dbReference type="HAMAP" id="MF_00105">
    <property type="entry name" value="GreA_GreB"/>
    <property type="match status" value="1"/>
</dbReference>
<dbReference type="PANTHER" id="PTHR30437">
    <property type="entry name" value="TRANSCRIPTION ELONGATION FACTOR GREA"/>
    <property type="match status" value="1"/>
</dbReference>
<dbReference type="SUPFAM" id="SSF54534">
    <property type="entry name" value="FKBP-like"/>
    <property type="match status" value="1"/>
</dbReference>
<dbReference type="InterPro" id="IPR036953">
    <property type="entry name" value="GreA/GreB_C_sf"/>
</dbReference>
<evidence type="ECO:0000256" key="10">
    <source>
        <dbReference type="RuleBase" id="RU000556"/>
    </source>
</evidence>